<dbReference type="Proteomes" id="UP001139333">
    <property type="component" value="Unassembled WGS sequence"/>
</dbReference>
<evidence type="ECO:0000313" key="3">
    <source>
        <dbReference type="EMBL" id="MCL1142281.1"/>
    </source>
</evidence>
<proteinExistence type="predicted"/>
<reference evidence="3" key="1">
    <citation type="submission" date="2022-01" db="EMBL/GenBank/DDBJ databases">
        <title>Whole genome-based taxonomy of the Shewanellaceae.</title>
        <authorList>
            <person name="Martin-Rodriguez A.J."/>
        </authorList>
    </citation>
    <scope>NUCLEOTIDE SEQUENCE</scope>
    <source>
        <strain evidence="3">DSM 16422</strain>
    </source>
</reference>
<evidence type="ECO:0000313" key="4">
    <source>
        <dbReference type="Proteomes" id="UP001139333"/>
    </source>
</evidence>
<dbReference type="InterPro" id="IPR048614">
    <property type="entry name" value="CSS_CxxC"/>
</dbReference>
<dbReference type="InterPro" id="IPR001633">
    <property type="entry name" value="EAL_dom"/>
</dbReference>
<keyword evidence="1" id="KW-0472">Membrane</keyword>
<dbReference type="InterPro" id="IPR050706">
    <property type="entry name" value="Cyclic-di-GMP_PDE-like"/>
</dbReference>
<dbReference type="SUPFAM" id="SSF141868">
    <property type="entry name" value="EAL domain-like"/>
    <property type="match status" value="1"/>
</dbReference>
<dbReference type="SMART" id="SM00052">
    <property type="entry name" value="EAL"/>
    <property type="match status" value="1"/>
</dbReference>
<keyword evidence="1" id="KW-1133">Transmembrane helix</keyword>
<name>A0A9X1ZU49_9GAMM</name>
<evidence type="ECO:0000259" key="2">
    <source>
        <dbReference type="PROSITE" id="PS50883"/>
    </source>
</evidence>
<organism evidence="3 4">
    <name type="scientific">Shewanella gaetbuli</name>
    <dbReference type="NCBI Taxonomy" id="220752"/>
    <lineage>
        <taxon>Bacteria</taxon>
        <taxon>Pseudomonadati</taxon>
        <taxon>Pseudomonadota</taxon>
        <taxon>Gammaproteobacteria</taxon>
        <taxon>Alteromonadales</taxon>
        <taxon>Shewanellaceae</taxon>
        <taxon>Shewanella</taxon>
    </lineage>
</organism>
<dbReference type="Gene3D" id="3.20.20.450">
    <property type="entry name" value="EAL domain"/>
    <property type="match status" value="1"/>
</dbReference>
<dbReference type="AlphaFoldDB" id="A0A9X1ZU49"/>
<protein>
    <submittedName>
        <fullName evidence="3">EAL domain-containing protein</fullName>
    </submittedName>
</protein>
<dbReference type="PANTHER" id="PTHR33121">
    <property type="entry name" value="CYCLIC DI-GMP PHOSPHODIESTERASE PDEF"/>
    <property type="match status" value="1"/>
</dbReference>
<dbReference type="Pfam" id="PF20982">
    <property type="entry name" value="CSS_CxxC"/>
    <property type="match status" value="1"/>
</dbReference>
<sequence>MKNIKFHVLFLSVLVISIMGFKAFDHFLARQIIARDAEILTEKFQKVIQDSIEQMEKLPDISSENFVCDDELIDILKVSVFDANFIRWMGITKQQTIYCESNAILRNIKDVQTHRISEDYSLGVVQLENTQSHELVLVRHVNDLFYTASIIPLEPRYFIPVECDKCLEYKLSFSAEPFLVFGFDNYDGINFVSEKTVLRSPYFEATFELSGNLDFYQQYNTISWVLILLLSIILASWITYVYWRWSLSSVSLHKQILQGVTRNEFIPFYQPIIDSRNQTLVGCEVLMRWSRPDGSLMPPNQFIPYAEDNGLIVAMTECMVEHMVKDIQTYGDAMPALFFSVNIVPDHLKNDDFFQLIKGYIDNQAFGKHRLGIEITERMPIDDLTQARSFLDKFYALGIELKLDDAGTGYGGFSYVQQLGISTLKIDKMFVDTIGHDDNFNAKTIEAIISFSKKSELDIIAEGVETQEQVDYLAQHKVYLIQGYFYSKPLDSRAFFKYKI</sequence>
<accession>A0A9X1ZU49</accession>
<gene>
    <name evidence="3" type="ORF">L2672_06185</name>
</gene>
<keyword evidence="1" id="KW-0812">Transmembrane</keyword>
<dbReference type="CDD" id="cd01948">
    <property type="entry name" value="EAL"/>
    <property type="match status" value="1"/>
</dbReference>
<keyword evidence="4" id="KW-1185">Reference proteome</keyword>
<comment type="caution">
    <text evidence="3">The sequence shown here is derived from an EMBL/GenBank/DDBJ whole genome shotgun (WGS) entry which is preliminary data.</text>
</comment>
<dbReference type="PANTHER" id="PTHR33121:SF56">
    <property type="entry name" value="SIGNALLING PROTEIN WITH EAL AND C2 DOMAINS"/>
    <property type="match status" value="1"/>
</dbReference>
<dbReference type="InterPro" id="IPR035919">
    <property type="entry name" value="EAL_sf"/>
</dbReference>
<feature type="transmembrane region" description="Helical" evidence="1">
    <location>
        <begin position="222"/>
        <end position="243"/>
    </location>
</feature>
<evidence type="ECO:0000256" key="1">
    <source>
        <dbReference type="SAM" id="Phobius"/>
    </source>
</evidence>
<dbReference type="PROSITE" id="PS50883">
    <property type="entry name" value="EAL"/>
    <property type="match status" value="1"/>
</dbReference>
<dbReference type="EMBL" id="JAKIKP010000003">
    <property type="protein sequence ID" value="MCL1142281.1"/>
    <property type="molecule type" value="Genomic_DNA"/>
</dbReference>
<feature type="domain" description="EAL" evidence="2">
    <location>
        <begin position="249"/>
        <end position="500"/>
    </location>
</feature>
<dbReference type="Pfam" id="PF00563">
    <property type="entry name" value="EAL"/>
    <property type="match status" value="1"/>
</dbReference>
<dbReference type="RefSeq" id="WP_248994958.1">
    <property type="nucleotide sequence ID" value="NZ_JAKIKP010000003.1"/>
</dbReference>
<dbReference type="GO" id="GO:0071111">
    <property type="term" value="F:cyclic-guanylate-specific phosphodiesterase activity"/>
    <property type="evidence" value="ECO:0007669"/>
    <property type="project" value="InterPro"/>
</dbReference>